<feature type="region of interest" description="Disordered" evidence="1">
    <location>
        <begin position="26"/>
        <end position="47"/>
    </location>
</feature>
<dbReference type="eggNOG" id="KOG4436">
    <property type="taxonomic scope" value="Eukaryota"/>
</dbReference>
<reference evidence="2" key="3">
    <citation type="submission" date="2015-02" db="UniProtKB">
        <authorList>
            <consortium name="EnsemblProtists"/>
        </authorList>
    </citation>
    <scope>IDENTIFICATION</scope>
    <source>
        <strain evidence="2">DAOM BR144</strain>
    </source>
</reference>
<accession>K3WGG3</accession>
<dbReference type="STRING" id="431595.K3WGG3"/>
<sequence length="229" mass="26129">MANANNGGLLQEFRKKTLFKMSRYTSAPSSSLPASPSVGSSSMPSSPAWEDIERQEILEARTRYFLVLMKRFQEQDCSLRQLEAELGDMLVQIQSACGAMTRAVEVFTQTFRYDASSYKLGVDYLAAVKMIGRDGANMMDQSIRFTVLDPILARLERHNQLKARIQAWEQLYREYVDRQLSVEQMKGSIRSEKDERRRRLGVGLAELQMQLAQIQDEVTPQLGFIVSIM</sequence>
<reference evidence="3" key="2">
    <citation type="submission" date="2010-04" db="EMBL/GenBank/DDBJ databases">
        <authorList>
            <person name="Buell R."/>
            <person name="Hamilton J."/>
            <person name="Hostetler J."/>
        </authorList>
    </citation>
    <scope>NUCLEOTIDE SEQUENCE [LARGE SCALE GENOMIC DNA]</scope>
    <source>
        <strain evidence="3">DAOM:BR144</strain>
    </source>
</reference>
<dbReference type="InterPro" id="IPR027267">
    <property type="entry name" value="AH/BAR_dom_sf"/>
</dbReference>
<evidence type="ECO:0000256" key="1">
    <source>
        <dbReference type="SAM" id="MobiDB-lite"/>
    </source>
</evidence>
<keyword evidence="3" id="KW-1185">Reference proteome</keyword>
<evidence type="ECO:0008006" key="4">
    <source>
        <dbReference type="Google" id="ProtNLM"/>
    </source>
</evidence>
<reference evidence="3" key="1">
    <citation type="journal article" date="2010" name="Genome Biol.">
        <title>Genome sequence of the necrotrophic plant pathogen Pythium ultimum reveals original pathogenicity mechanisms and effector repertoire.</title>
        <authorList>
            <person name="Levesque C.A."/>
            <person name="Brouwer H."/>
            <person name="Cano L."/>
            <person name="Hamilton J.P."/>
            <person name="Holt C."/>
            <person name="Huitema E."/>
            <person name="Raffaele S."/>
            <person name="Robideau G.P."/>
            <person name="Thines M."/>
            <person name="Win J."/>
            <person name="Zerillo M.M."/>
            <person name="Beakes G.W."/>
            <person name="Boore J.L."/>
            <person name="Busam D."/>
            <person name="Dumas B."/>
            <person name="Ferriera S."/>
            <person name="Fuerstenberg S.I."/>
            <person name="Gachon C.M."/>
            <person name="Gaulin E."/>
            <person name="Govers F."/>
            <person name="Grenville-Briggs L."/>
            <person name="Horner N."/>
            <person name="Hostetler J."/>
            <person name="Jiang R.H."/>
            <person name="Johnson J."/>
            <person name="Krajaejun T."/>
            <person name="Lin H."/>
            <person name="Meijer H.J."/>
            <person name="Moore B."/>
            <person name="Morris P."/>
            <person name="Phuntmart V."/>
            <person name="Puiu D."/>
            <person name="Shetty J."/>
            <person name="Stajich J.E."/>
            <person name="Tripathy S."/>
            <person name="Wawra S."/>
            <person name="van West P."/>
            <person name="Whitty B.R."/>
            <person name="Coutinho P.M."/>
            <person name="Henrissat B."/>
            <person name="Martin F."/>
            <person name="Thomas P.D."/>
            <person name="Tyler B.M."/>
            <person name="De Vries R.P."/>
            <person name="Kamoun S."/>
            <person name="Yandell M."/>
            <person name="Tisserat N."/>
            <person name="Buell C.R."/>
        </authorList>
    </citation>
    <scope>NUCLEOTIDE SEQUENCE</scope>
    <source>
        <strain evidence="3">DAOM:BR144</strain>
    </source>
</reference>
<name>K3WGG3_GLOUD</name>
<dbReference type="Proteomes" id="UP000019132">
    <property type="component" value="Unassembled WGS sequence"/>
</dbReference>
<organism evidence="2 3">
    <name type="scientific">Globisporangium ultimum (strain ATCC 200006 / CBS 805.95 / DAOM BR144)</name>
    <name type="common">Pythium ultimum</name>
    <dbReference type="NCBI Taxonomy" id="431595"/>
    <lineage>
        <taxon>Eukaryota</taxon>
        <taxon>Sar</taxon>
        <taxon>Stramenopiles</taxon>
        <taxon>Oomycota</taxon>
        <taxon>Peronosporomycetes</taxon>
        <taxon>Pythiales</taxon>
        <taxon>Pythiaceae</taxon>
        <taxon>Globisporangium</taxon>
    </lineage>
</organism>
<evidence type="ECO:0000313" key="2">
    <source>
        <dbReference type="EnsemblProtists" id="PYU1_T004054"/>
    </source>
</evidence>
<dbReference type="VEuPathDB" id="FungiDB:PYU1_G004044"/>
<dbReference type="InParanoid" id="K3WGG3"/>
<protein>
    <recommendedName>
        <fullName evidence="4">BAR domain-containing protein</fullName>
    </recommendedName>
</protein>
<evidence type="ECO:0000313" key="3">
    <source>
        <dbReference type="Proteomes" id="UP000019132"/>
    </source>
</evidence>
<dbReference type="HOGENOM" id="CLU_1211894_0_0_1"/>
<dbReference type="AlphaFoldDB" id="K3WGG3"/>
<proteinExistence type="predicted"/>
<dbReference type="EMBL" id="GL376567">
    <property type="status" value="NOT_ANNOTATED_CDS"/>
    <property type="molecule type" value="Genomic_DNA"/>
</dbReference>
<dbReference type="Gene3D" id="1.20.1270.60">
    <property type="entry name" value="Arfaptin homology (AH) domain/BAR domain"/>
    <property type="match status" value="1"/>
</dbReference>
<dbReference type="EnsemblProtists" id="PYU1_T004054">
    <property type="protein sequence ID" value="PYU1_T004054"/>
    <property type="gene ID" value="PYU1_G004044"/>
</dbReference>